<dbReference type="SMART" id="SM00368">
    <property type="entry name" value="LRR_RI"/>
    <property type="match status" value="8"/>
</dbReference>
<sequence length="908" mass="103892">MEVSILKDNYHALLQRVYNNENDVAFLKGQEQQFEHELENTRRKFSCEIEGIREITTQYELELNKTIRSWTTFNETIQNLSHSVSLLDAKYLLLENAESHIIDGKWTAWVEEPCSVTCGVGVRLRHRQCSNPYPKKGGKKCTGNDNEQITCTKPSCLPVDTLECHGGWIKRDDFGASYCFSNKWKTWDEAQEQCSTQNASLADIYSEKEAVWLADFCRTHSGTDFWIGGKSDNGIYKWFTYDGKTTNMNYTRWAKDMSHVFTYECAELWEDYEYKWSKQQLEHELENSRTSFSCEIERLRDITIQNEHELNETIHYWTTFNETVQDLSHSVSTLNNKLLLLDPAEDKTDCHSGWLRSDDYGACYFFSDETLSWNDAQEQCRNQNGSLADILSENEAVWLAESIRNHNGTEFWIGGKRQGDVYKWVTSDGKTKDMNYTRWALGEPNGSGSYCVEIDKRFQYKWNDSACLLNTIVKVTSKMSDIHSTAYRYEAVCTELNREPHPYIIKMFEREKEDTVLRKKTGDFKDQMHLYLAGNNNLLTDKRIEDPDCEALYKTLQNNSYVTSLDLRYNLITDEGAKFIAKLIEETTKLTDLNLMCNEIGAVGAEHIAKALLKNESLKSLRMTGNKMGNKGGMWFAQALQVNTTLEALDVADTDLTIESIIAISTVLYNNKTLKALNINRPILFSHQEETTVHFAEMLKVNTTLKEIHFQKYDMRDFGMTRLAENLMHNDTLTYLDLSCNRITRDGINELSKVLEKNTAIEVLDLGYNRLEDDGAIHIANALASLNTNLKTLVVTSNNIGSKGLCALADAMKTNTTLTNIYIWGNKLEEPAAIAFANLIDNGRLSKENTDVQAYVVDGATKLCELSHQISRHTYFAPSYGDDVPSWQPRGKNPRGSDVIVVKNLTVY</sequence>
<dbReference type="Gene3D" id="2.20.100.10">
    <property type="entry name" value="Thrombospondin type-1 (TSP1) repeat"/>
    <property type="match status" value="1"/>
</dbReference>
<evidence type="ECO:0000313" key="5">
    <source>
        <dbReference type="Proteomes" id="UP000507470"/>
    </source>
</evidence>
<dbReference type="PROSITE" id="PS50092">
    <property type="entry name" value="TSP1"/>
    <property type="match status" value="1"/>
</dbReference>
<dbReference type="CDD" id="cd00037">
    <property type="entry name" value="CLECT"/>
    <property type="match status" value="2"/>
</dbReference>
<dbReference type="PANTHER" id="PTHR24111">
    <property type="entry name" value="LEUCINE-RICH REPEAT-CONTAINING PROTEIN 34"/>
    <property type="match status" value="1"/>
</dbReference>
<dbReference type="SUPFAM" id="SSF82895">
    <property type="entry name" value="TSP-1 type 1 repeat"/>
    <property type="match status" value="1"/>
</dbReference>
<dbReference type="InterPro" id="IPR016186">
    <property type="entry name" value="C-type_lectin-like/link_sf"/>
</dbReference>
<evidence type="ECO:0000313" key="4">
    <source>
        <dbReference type="EMBL" id="CAC5385980.1"/>
    </source>
</evidence>
<dbReference type="InterPro" id="IPR016187">
    <property type="entry name" value="CTDL_fold"/>
</dbReference>
<organism evidence="4 5">
    <name type="scientific">Mytilus coruscus</name>
    <name type="common">Sea mussel</name>
    <dbReference type="NCBI Taxonomy" id="42192"/>
    <lineage>
        <taxon>Eukaryota</taxon>
        <taxon>Metazoa</taxon>
        <taxon>Spiralia</taxon>
        <taxon>Lophotrochozoa</taxon>
        <taxon>Mollusca</taxon>
        <taxon>Bivalvia</taxon>
        <taxon>Autobranchia</taxon>
        <taxon>Pteriomorphia</taxon>
        <taxon>Mytilida</taxon>
        <taxon>Mytiloidea</taxon>
        <taxon>Mytilidae</taxon>
        <taxon>Mytilinae</taxon>
        <taxon>Mytilus</taxon>
    </lineage>
</organism>
<dbReference type="EMBL" id="CACVKT020003827">
    <property type="protein sequence ID" value="CAC5385980.1"/>
    <property type="molecule type" value="Genomic_DNA"/>
</dbReference>
<dbReference type="OrthoDB" id="272549at2759"/>
<dbReference type="InterPro" id="IPR052201">
    <property type="entry name" value="LRR-containing_regulator"/>
</dbReference>
<keyword evidence="1" id="KW-0677">Repeat</keyword>
<dbReference type="InterPro" id="IPR001304">
    <property type="entry name" value="C-type_lectin-like"/>
</dbReference>
<dbReference type="InterPro" id="IPR000884">
    <property type="entry name" value="TSP1_rpt"/>
</dbReference>
<dbReference type="Pfam" id="PF00090">
    <property type="entry name" value="TSP_1"/>
    <property type="match status" value="1"/>
</dbReference>
<keyword evidence="2" id="KW-1015">Disulfide bond</keyword>
<name>A0A6J8BS99_MYTCO</name>
<dbReference type="Pfam" id="PF00059">
    <property type="entry name" value="Lectin_C"/>
    <property type="match status" value="2"/>
</dbReference>
<dbReference type="SUPFAM" id="SSF52047">
    <property type="entry name" value="RNI-like"/>
    <property type="match status" value="2"/>
</dbReference>
<dbReference type="Gene3D" id="3.10.100.10">
    <property type="entry name" value="Mannose-Binding Protein A, subunit A"/>
    <property type="match status" value="2"/>
</dbReference>
<dbReference type="InterPro" id="IPR036383">
    <property type="entry name" value="TSP1_rpt_sf"/>
</dbReference>
<evidence type="ECO:0000256" key="2">
    <source>
        <dbReference type="ARBA" id="ARBA00023157"/>
    </source>
</evidence>
<evidence type="ECO:0000256" key="1">
    <source>
        <dbReference type="ARBA" id="ARBA00022737"/>
    </source>
</evidence>
<feature type="domain" description="C-type lectin" evidence="3">
    <location>
        <begin position="175"/>
        <end position="277"/>
    </location>
</feature>
<protein>
    <submittedName>
        <fullName evidence="4">Leucine-rich repeat-containing protein 34</fullName>
    </submittedName>
</protein>
<evidence type="ECO:0000259" key="3">
    <source>
        <dbReference type="PROSITE" id="PS50041"/>
    </source>
</evidence>
<dbReference type="SUPFAM" id="SSF56436">
    <property type="entry name" value="C-type lectin-like"/>
    <property type="match status" value="2"/>
</dbReference>
<dbReference type="FunFam" id="2.20.100.10:FF:000001">
    <property type="entry name" value="semaphorin-5A isoform X1"/>
    <property type="match status" value="1"/>
</dbReference>
<reference evidence="4 5" key="1">
    <citation type="submission" date="2020-06" db="EMBL/GenBank/DDBJ databases">
        <authorList>
            <person name="Li R."/>
            <person name="Bekaert M."/>
        </authorList>
    </citation>
    <scope>NUCLEOTIDE SEQUENCE [LARGE SCALE GENOMIC DNA]</scope>
    <source>
        <strain evidence="5">wild</strain>
    </source>
</reference>
<gene>
    <name evidence="4" type="ORF">MCOR_21473</name>
</gene>
<keyword evidence="5" id="KW-1185">Reference proteome</keyword>
<dbReference type="InterPro" id="IPR001611">
    <property type="entry name" value="Leu-rich_rpt"/>
</dbReference>
<dbReference type="Gene3D" id="3.80.10.10">
    <property type="entry name" value="Ribonuclease Inhibitor"/>
    <property type="match status" value="2"/>
</dbReference>
<dbReference type="SMART" id="SM00034">
    <property type="entry name" value="CLECT"/>
    <property type="match status" value="2"/>
</dbReference>
<dbReference type="SMART" id="SM00209">
    <property type="entry name" value="TSP1"/>
    <property type="match status" value="1"/>
</dbReference>
<dbReference type="PROSITE" id="PS51450">
    <property type="entry name" value="LRR"/>
    <property type="match status" value="1"/>
</dbReference>
<dbReference type="Pfam" id="PF13516">
    <property type="entry name" value="LRR_6"/>
    <property type="match status" value="7"/>
</dbReference>
<dbReference type="PANTHER" id="PTHR24111:SF0">
    <property type="entry name" value="LEUCINE-RICH REPEAT-CONTAINING PROTEIN"/>
    <property type="match status" value="1"/>
</dbReference>
<accession>A0A6J8BS99</accession>
<dbReference type="AlphaFoldDB" id="A0A6J8BS99"/>
<feature type="domain" description="C-type lectin" evidence="3">
    <location>
        <begin position="359"/>
        <end position="467"/>
    </location>
</feature>
<dbReference type="InterPro" id="IPR032675">
    <property type="entry name" value="LRR_dom_sf"/>
</dbReference>
<proteinExistence type="predicted"/>
<dbReference type="Proteomes" id="UP000507470">
    <property type="component" value="Unassembled WGS sequence"/>
</dbReference>
<dbReference type="PROSITE" id="PS50041">
    <property type="entry name" value="C_TYPE_LECTIN_2"/>
    <property type="match status" value="2"/>
</dbReference>